<gene>
    <name evidence="1" type="ORF">SeMB42_g02148</name>
</gene>
<name>A0A507DH45_9FUNG</name>
<dbReference type="VEuPathDB" id="FungiDB:SeMB42_g02148"/>
<dbReference type="AlphaFoldDB" id="A0A507DH45"/>
<dbReference type="EMBL" id="QEAN01000063">
    <property type="protein sequence ID" value="TPX50721.1"/>
    <property type="molecule type" value="Genomic_DNA"/>
</dbReference>
<keyword evidence="2" id="KW-1185">Reference proteome</keyword>
<evidence type="ECO:0000313" key="2">
    <source>
        <dbReference type="Proteomes" id="UP000317494"/>
    </source>
</evidence>
<evidence type="ECO:0000313" key="1">
    <source>
        <dbReference type="EMBL" id="TPX50721.1"/>
    </source>
</evidence>
<protein>
    <submittedName>
        <fullName evidence="1">Uncharacterized protein</fullName>
    </submittedName>
</protein>
<organism evidence="1 2">
    <name type="scientific">Synchytrium endobioticum</name>
    <dbReference type="NCBI Taxonomy" id="286115"/>
    <lineage>
        <taxon>Eukaryota</taxon>
        <taxon>Fungi</taxon>
        <taxon>Fungi incertae sedis</taxon>
        <taxon>Chytridiomycota</taxon>
        <taxon>Chytridiomycota incertae sedis</taxon>
        <taxon>Chytridiomycetes</taxon>
        <taxon>Synchytriales</taxon>
        <taxon>Synchytriaceae</taxon>
        <taxon>Synchytrium</taxon>
    </lineage>
</organism>
<dbReference type="InterPro" id="IPR011010">
    <property type="entry name" value="DNA_brk_join_enz"/>
</dbReference>
<dbReference type="GO" id="GO:0003677">
    <property type="term" value="F:DNA binding"/>
    <property type="evidence" value="ECO:0007669"/>
    <property type="project" value="InterPro"/>
</dbReference>
<comment type="caution">
    <text evidence="1">The sequence shown here is derived from an EMBL/GenBank/DDBJ whole genome shotgun (WGS) entry which is preliminary data.</text>
</comment>
<proteinExistence type="predicted"/>
<reference evidence="1 2" key="1">
    <citation type="journal article" date="2019" name="Sci. Rep.">
        <title>Comparative genomics of chytrid fungi reveal insights into the obligate biotrophic and pathogenic lifestyle of Synchytrium endobioticum.</title>
        <authorList>
            <person name="van de Vossenberg B.T.L.H."/>
            <person name="Warris S."/>
            <person name="Nguyen H.D.T."/>
            <person name="van Gent-Pelzer M.P.E."/>
            <person name="Joly D.L."/>
            <person name="van de Geest H.C."/>
            <person name="Bonants P.J.M."/>
            <person name="Smith D.S."/>
            <person name="Levesque C.A."/>
            <person name="van der Lee T.A.J."/>
        </authorList>
    </citation>
    <scope>NUCLEOTIDE SEQUENCE [LARGE SCALE GENOMIC DNA]</scope>
    <source>
        <strain evidence="1 2">MB42</strain>
    </source>
</reference>
<sequence>MPLSGKNLDWTDSREVLHLNIHAVKPKSILLGRQAPVLRGSWQANGTGNPVECRLVKKYMDGLAKEKMGTVKSARAIEFLDLIKIAKYVAQNPSPYNHMMHLAVVLATMCCLRISELMSLVFDDFLVSGSSLSDFTYLMLKLKVRKTHQLGDVKPFCFTPRFLEQDVPKYQFVNVAALFLRWVALYGRAGGGDSNKITGPIFVRTTDGILDFNNPLSTSLFS</sequence>
<dbReference type="SUPFAM" id="SSF56349">
    <property type="entry name" value="DNA breaking-rejoining enzymes"/>
    <property type="match status" value="1"/>
</dbReference>
<accession>A0A507DH45</accession>
<dbReference type="Proteomes" id="UP000317494">
    <property type="component" value="Unassembled WGS sequence"/>
</dbReference>